<protein>
    <recommendedName>
        <fullName evidence="4">Transmembrane protein</fullName>
    </recommendedName>
</protein>
<dbReference type="AlphaFoldDB" id="A0A9P5NQT3"/>
<name>A0A9P5NQT3_GYMJU</name>
<proteinExistence type="predicted"/>
<dbReference type="Proteomes" id="UP000724874">
    <property type="component" value="Unassembled WGS sequence"/>
</dbReference>
<reference evidence="2" key="1">
    <citation type="submission" date="2020-11" db="EMBL/GenBank/DDBJ databases">
        <authorList>
            <consortium name="DOE Joint Genome Institute"/>
            <person name="Ahrendt S."/>
            <person name="Riley R."/>
            <person name="Andreopoulos W."/>
            <person name="LaButti K."/>
            <person name="Pangilinan J."/>
            <person name="Ruiz-duenas F.J."/>
            <person name="Barrasa J.M."/>
            <person name="Sanchez-Garcia M."/>
            <person name="Camarero S."/>
            <person name="Miyauchi S."/>
            <person name="Serrano A."/>
            <person name="Linde D."/>
            <person name="Babiker R."/>
            <person name="Drula E."/>
            <person name="Ayuso-Fernandez I."/>
            <person name="Pacheco R."/>
            <person name="Padilla G."/>
            <person name="Ferreira P."/>
            <person name="Barriuso J."/>
            <person name="Kellner H."/>
            <person name="Castanera R."/>
            <person name="Alfaro M."/>
            <person name="Ramirez L."/>
            <person name="Pisabarro A.G."/>
            <person name="Kuo A."/>
            <person name="Tritt A."/>
            <person name="Lipzen A."/>
            <person name="He G."/>
            <person name="Yan M."/>
            <person name="Ng V."/>
            <person name="Cullen D."/>
            <person name="Martin F."/>
            <person name="Rosso M.-N."/>
            <person name="Henrissat B."/>
            <person name="Hibbett D."/>
            <person name="Martinez A.T."/>
            <person name="Grigoriev I.V."/>
        </authorList>
    </citation>
    <scope>NUCLEOTIDE SEQUENCE</scope>
    <source>
        <strain evidence="2">AH 44721</strain>
    </source>
</reference>
<keyword evidence="1" id="KW-1133">Transmembrane helix</keyword>
<organism evidence="2 3">
    <name type="scientific">Gymnopilus junonius</name>
    <name type="common">Spectacular rustgill mushroom</name>
    <name type="synonym">Gymnopilus spectabilis subsp. junonius</name>
    <dbReference type="NCBI Taxonomy" id="109634"/>
    <lineage>
        <taxon>Eukaryota</taxon>
        <taxon>Fungi</taxon>
        <taxon>Dikarya</taxon>
        <taxon>Basidiomycota</taxon>
        <taxon>Agaricomycotina</taxon>
        <taxon>Agaricomycetes</taxon>
        <taxon>Agaricomycetidae</taxon>
        <taxon>Agaricales</taxon>
        <taxon>Agaricineae</taxon>
        <taxon>Hymenogastraceae</taxon>
        <taxon>Gymnopilus</taxon>
    </lineage>
</organism>
<evidence type="ECO:0000313" key="3">
    <source>
        <dbReference type="Proteomes" id="UP000724874"/>
    </source>
</evidence>
<keyword evidence="3" id="KW-1185">Reference proteome</keyword>
<evidence type="ECO:0000256" key="1">
    <source>
        <dbReference type="SAM" id="Phobius"/>
    </source>
</evidence>
<keyword evidence="1" id="KW-0812">Transmembrane</keyword>
<accession>A0A9P5NQT3</accession>
<sequence length="342" mass="36557">MVQTTALLVDDQDPQIQYLCDSLNEQFARSYYNRTWTTLKGDDCSNGWFNYTFYGTGIHVAASVASSGASYSVKIDDGEFVPQSGKGEYTSPPLSDGKHTITYAIESPQNANFLPAFDYLAITPGSSTPLEGRTLAVDDGDDSVTYSSGWTGRPAALPSFASSPSLYENTTHWSSTIGDSLQFKFEGSSVSVLGIVTNISLGNITATYTLDGVSNVQGLPQGTLDSLPMVNLFHADVQPGVHTLVLNITEIQAHQALGVDFIAYNATSNSISSLSGGIQQSADTLSTGSKAGIAIGVLAFVALLASLFGVLHKRYTRNRNPKFRLSDGVESGFKKPFPPTTW</sequence>
<dbReference type="OrthoDB" id="2901006at2759"/>
<evidence type="ECO:0000313" key="2">
    <source>
        <dbReference type="EMBL" id="KAF8903157.1"/>
    </source>
</evidence>
<gene>
    <name evidence="2" type="ORF">CPB84DRAFT_1845979</name>
</gene>
<dbReference type="Gene3D" id="2.60.120.260">
    <property type="entry name" value="Galactose-binding domain-like"/>
    <property type="match status" value="2"/>
</dbReference>
<evidence type="ECO:0008006" key="4">
    <source>
        <dbReference type="Google" id="ProtNLM"/>
    </source>
</evidence>
<comment type="caution">
    <text evidence="2">The sequence shown here is derived from an EMBL/GenBank/DDBJ whole genome shotgun (WGS) entry which is preliminary data.</text>
</comment>
<keyword evidence="1" id="KW-0472">Membrane</keyword>
<feature type="transmembrane region" description="Helical" evidence="1">
    <location>
        <begin position="291"/>
        <end position="311"/>
    </location>
</feature>
<dbReference type="EMBL" id="JADNYJ010000032">
    <property type="protein sequence ID" value="KAF8903157.1"/>
    <property type="molecule type" value="Genomic_DNA"/>
</dbReference>